<feature type="transmembrane region" description="Helical" evidence="2">
    <location>
        <begin position="45"/>
        <end position="66"/>
    </location>
</feature>
<keyword evidence="2" id="KW-1133">Transmembrane helix</keyword>
<feature type="region of interest" description="Disordered" evidence="1">
    <location>
        <begin position="143"/>
        <end position="164"/>
    </location>
</feature>
<dbReference type="EMBL" id="SIHI01000001">
    <property type="protein sequence ID" value="TWT58190.1"/>
    <property type="molecule type" value="Genomic_DNA"/>
</dbReference>
<sequence length="367" mass="41291">MTLVDQSDSDRNSVESETGSTFRVPPLVQKPPRPSRLTWLERNSISLGSSAVLHIWIIAALGFLIFPVMRRPEQFAVDTTVRFESPPIAMAEETVVTASSEDAKVSTFDAVSEEDVETQVEGDLGNSTGELASTVQPVEKIAPGARSAEENSASNEGSKPDATVIGNRRTLAGGKSGEVTVSLIWNTFDDLDLHVWNANGHHVWFGHRESPDGMLDVDANIIPTTDEPIENYFEEKARPGYYRFSVDLYRWRSNKPVEFTLGVWVRGREKLYRGRVMTEMKTVGGFELEIPEDGEDDQITLVWLNDNEVRRIAISEEKKKLFREVQGVRRFRSTATRKLQEFISKYPDSLEAVEAQELLESIQKRGR</sequence>
<evidence type="ECO:0000313" key="4">
    <source>
        <dbReference type="Proteomes" id="UP000317243"/>
    </source>
</evidence>
<dbReference type="Proteomes" id="UP000317243">
    <property type="component" value="Unassembled WGS sequence"/>
</dbReference>
<dbReference type="OrthoDB" id="1090891at2"/>
<gene>
    <name evidence="3" type="ORF">KOR42_15610</name>
</gene>
<keyword evidence="2" id="KW-0472">Membrane</keyword>
<dbReference type="AlphaFoldDB" id="A0A5C5X5I5"/>
<feature type="region of interest" description="Disordered" evidence="1">
    <location>
        <begin position="1"/>
        <end position="29"/>
    </location>
</feature>
<dbReference type="RefSeq" id="WP_146508403.1">
    <property type="nucleotide sequence ID" value="NZ_SIHI01000001.1"/>
</dbReference>
<evidence type="ECO:0000256" key="2">
    <source>
        <dbReference type="SAM" id="Phobius"/>
    </source>
</evidence>
<name>A0A5C5X5I5_9PLAN</name>
<organism evidence="3 4">
    <name type="scientific">Thalassoglobus neptunius</name>
    <dbReference type="NCBI Taxonomy" id="1938619"/>
    <lineage>
        <taxon>Bacteria</taxon>
        <taxon>Pseudomonadati</taxon>
        <taxon>Planctomycetota</taxon>
        <taxon>Planctomycetia</taxon>
        <taxon>Planctomycetales</taxon>
        <taxon>Planctomycetaceae</taxon>
        <taxon>Thalassoglobus</taxon>
    </lineage>
</organism>
<keyword evidence="2" id="KW-0812">Transmembrane</keyword>
<proteinExistence type="predicted"/>
<reference evidence="3 4" key="1">
    <citation type="submission" date="2019-02" db="EMBL/GenBank/DDBJ databases">
        <title>Deep-cultivation of Planctomycetes and their phenomic and genomic characterization uncovers novel biology.</title>
        <authorList>
            <person name="Wiegand S."/>
            <person name="Jogler M."/>
            <person name="Boedeker C."/>
            <person name="Pinto D."/>
            <person name="Vollmers J."/>
            <person name="Rivas-Marin E."/>
            <person name="Kohn T."/>
            <person name="Peeters S.H."/>
            <person name="Heuer A."/>
            <person name="Rast P."/>
            <person name="Oberbeckmann S."/>
            <person name="Bunk B."/>
            <person name="Jeske O."/>
            <person name="Meyerdierks A."/>
            <person name="Storesund J.E."/>
            <person name="Kallscheuer N."/>
            <person name="Luecker S."/>
            <person name="Lage O.M."/>
            <person name="Pohl T."/>
            <person name="Merkel B.J."/>
            <person name="Hornburger P."/>
            <person name="Mueller R.-W."/>
            <person name="Bruemmer F."/>
            <person name="Labrenz M."/>
            <person name="Spormann A.M."/>
            <person name="Op Den Camp H."/>
            <person name="Overmann J."/>
            <person name="Amann R."/>
            <person name="Jetten M.S.M."/>
            <person name="Mascher T."/>
            <person name="Medema M.H."/>
            <person name="Devos D.P."/>
            <person name="Kaster A.-K."/>
            <person name="Ovreas L."/>
            <person name="Rohde M."/>
            <person name="Galperin M.Y."/>
            <person name="Jogler C."/>
        </authorList>
    </citation>
    <scope>NUCLEOTIDE SEQUENCE [LARGE SCALE GENOMIC DNA]</scope>
    <source>
        <strain evidence="3 4">KOR42</strain>
    </source>
</reference>
<accession>A0A5C5X5I5</accession>
<evidence type="ECO:0000256" key="1">
    <source>
        <dbReference type="SAM" id="MobiDB-lite"/>
    </source>
</evidence>
<keyword evidence="4" id="KW-1185">Reference proteome</keyword>
<evidence type="ECO:0000313" key="3">
    <source>
        <dbReference type="EMBL" id="TWT58190.1"/>
    </source>
</evidence>
<protein>
    <recommendedName>
        <fullName evidence="5">DUF2135 domain-containing protein</fullName>
    </recommendedName>
</protein>
<evidence type="ECO:0008006" key="5">
    <source>
        <dbReference type="Google" id="ProtNLM"/>
    </source>
</evidence>
<comment type="caution">
    <text evidence="3">The sequence shown here is derived from an EMBL/GenBank/DDBJ whole genome shotgun (WGS) entry which is preliminary data.</text>
</comment>